<evidence type="ECO:0000313" key="3">
    <source>
        <dbReference type="Proteomes" id="UP000193978"/>
    </source>
</evidence>
<keyword evidence="1" id="KW-0472">Membrane</keyword>
<protein>
    <recommendedName>
        <fullName evidence="4">CDP-alcohol phosphatidyltransferase</fullName>
    </recommendedName>
</protein>
<feature type="transmembrane region" description="Helical" evidence="1">
    <location>
        <begin position="16"/>
        <end position="34"/>
    </location>
</feature>
<feature type="transmembrane region" description="Helical" evidence="1">
    <location>
        <begin position="171"/>
        <end position="189"/>
    </location>
</feature>
<feature type="transmembrane region" description="Helical" evidence="1">
    <location>
        <begin position="39"/>
        <end position="55"/>
    </location>
</feature>
<gene>
    <name evidence="2" type="ORF">B1812_19225</name>
</gene>
<dbReference type="PROSITE" id="PS51257">
    <property type="entry name" value="PROKAR_LIPOPROTEIN"/>
    <property type="match status" value="1"/>
</dbReference>
<dbReference type="STRING" id="655015.B1812_19225"/>
<evidence type="ECO:0000313" key="2">
    <source>
        <dbReference type="EMBL" id="ARN82860.1"/>
    </source>
</evidence>
<dbReference type="EMBL" id="CP019948">
    <property type="protein sequence ID" value="ARN82860.1"/>
    <property type="molecule type" value="Genomic_DNA"/>
</dbReference>
<accession>A0A1W6MZ35</accession>
<keyword evidence="3" id="KW-1185">Reference proteome</keyword>
<dbReference type="InterPro" id="IPR000462">
    <property type="entry name" value="CDP-OH_P_trans"/>
</dbReference>
<organism evidence="2 3">
    <name type="scientific">Methylocystis bryophila</name>
    <dbReference type="NCBI Taxonomy" id="655015"/>
    <lineage>
        <taxon>Bacteria</taxon>
        <taxon>Pseudomonadati</taxon>
        <taxon>Pseudomonadota</taxon>
        <taxon>Alphaproteobacteria</taxon>
        <taxon>Hyphomicrobiales</taxon>
        <taxon>Methylocystaceae</taxon>
        <taxon>Methylocystis</taxon>
    </lineage>
</organism>
<dbReference type="InterPro" id="IPR043130">
    <property type="entry name" value="CDP-OH_PTrfase_TM_dom"/>
</dbReference>
<keyword evidence="1" id="KW-0812">Transmembrane</keyword>
<dbReference type="Gene3D" id="1.20.120.1760">
    <property type="match status" value="1"/>
</dbReference>
<dbReference type="GO" id="GO:0016020">
    <property type="term" value="C:membrane"/>
    <property type="evidence" value="ECO:0007669"/>
    <property type="project" value="InterPro"/>
</dbReference>
<dbReference type="AlphaFoldDB" id="A0A1W6MZ35"/>
<dbReference type="GO" id="GO:0008654">
    <property type="term" value="P:phospholipid biosynthetic process"/>
    <property type="evidence" value="ECO:0007669"/>
    <property type="project" value="InterPro"/>
</dbReference>
<name>A0A1W6MZ35_9HYPH</name>
<keyword evidence="1" id="KW-1133">Transmembrane helix</keyword>
<dbReference type="KEGG" id="mbry:B1812_19225"/>
<dbReference type="Pfam" id="PF01066">
    <property type="entry name" value="CDP-OH_P_transf"/>
    <property type="match status" value="1"/>
</dbReference>
<feature type="transmembrane region" description="Helical" evidence="1">
    <location>
        <begin position="140"/>
        <end position="159"/>
    </location>
</feature>
<feature type="transmembrane region" description="Helical" evidence="1">
    <location>
        <begin position="98"/>
        <end position="120"/>
    </location>
</feature>
<reference evidence="2 3" key="1">
    <citation type="submission" date="2017-02" db="EMBL/GenBank/DDBJ databases">
        <authorList>
            <person name="Peterson S.W."/>
        </authorList>
    </citation>
    <scope>NUCLEOTIDE SEQUENCE [LARGE SCALE GENOMIC DNA]</scope>
    <source>
        <strain evidence="2 3">S285</strain>
    </source>
</reference>
<evidence type="ECO:0008006" key="4">
    <source>
        <dbReference type="Google" id="ProtNLM"/>
    </source>
</evidence>
<evidence type="ECO:0000256" key="1">
    <source>
        <dbReference type="SAM" id="Phobius"/>
    </source>
</evidence>
<sequence>MLWLAARTPSFVSPDHLTILGLIGGVLTLVGFVACRWSPWFLVPALLGVLLNWFGDSLDGTLARYRNIERPRFGYFVDHSCDLIAQTLTFLGLGLSPYFTLPSALFVLSMYLLMSSYTYLKVFILRRHNLSYGGMGATEMRLMIICWALFALWAGPGFIRAPFHGYRALDAVIGVLWLMSFFGFLWIVAKDLSKFDDELNQAGDGPETKTILIESSHEEAKTSNDALKVGLGLSR</sequence>
<proteinExistence type="predicted"/>
<dbReference type="GO" id="GO:0016780">
    <property type="term" value="F:phosphotransferase activity, for other substituted phosphate groups"/>
    <property type="evidence" value="ECO:0007669"/>
    <property type="project" value="InterPro"/>
</dbReference>
<dbReference type="Proteomes" id="UP000193978">
    <property type="component" value="Chromosome"/>
</dbReference>